<evidence type="ECO:0000256" key="1">
    <source>
        <dbReference type="SAM" id="SignalP"/>
    </source>
</evidence>
<dbReference type="EMBL" id="CAJNOC010003571">
    <property type="protein sequence ID" value="CAF0988861.1"/>
    <property type="molecule type" value="Genomic_DNA"/>
</dbReference>
<evidence type="ECO:0000313" key="2">
    <source>
        <dbReference type="EMBL" id="CAF0988861.1"/>
    </source>
</evidence>
<name>A0A814FV88_9BILA</name>
<protein>
    <submittedName>
        <fullName evidence="2">Uncharacterized protein</fullName>
    </submittedName>
</protein>
<accession>A0A814FV88</accession>
<proteinExistence type="predicted"/>
<feature type="chain" id="PRO_5032726497" evidence="1">
    <location>
        <begin position="18"/>
        <end position="107"/>
    </location>
</feature>
<dbReference type="AlphaFoldDB" id="A0A814FV88"/>
<reference evidence="2" key="1">
    <citation type="submission" date="2021-02" db="EMBL/GenBank/DDBJ databases">
        <authorList>
            <person name="Nowell W R."/>
        </authorList>
    </citation>
    <scope>NUCLEOTIDE SEQUENCE</scope>
    <source>
        <strain evidence="2">Ploen Becks lab</strain>
    </source>
</reference>
<evidence type="ECO:0000313" key="3">
    <source>
        <dbReference type="Proteomes" id="UP000663879"/>
    </source>
</evidence>
<organism evidence="2 3">
    <name type="scientific">Brachionus calyciflorus</name>
    <dbReference type="NCBI Taxonomy" id="104777"/>
    <lineage>
        <taxon>Eukaryota</taxon>
        <taxon>Metazoa</taxon>
        <taxon>Spiralia</taxon>
        <taxon>Gnathifera</taxon>
        <taxon>Rotifera</taxon>
        <taxon>Eurotatoria</taxon>
        <taxon>Monogononta</taxon>
        <taxon>Pseudotrocha</taxon>
        <taxon>Ploima</taxon>
        <taxon>Brachionidae</taxon>
        <taxon>Brachionus</taxon>
    </lineage>
</organism>
<sequence length="107" mass="11196">MFKSVICVLILGLAVSAVPVDNLQKDLVSTIVSSLGLDQVWSTITALGSQTYLQIIQIGTQLLFAGQQLLAQAKPILSQLVSDLLSHASDAAPLVQQAIGQLTALLG</sequence>
<feature type="signal peptide" evidence="1">
    <location>
        <begin position="1"/>
        <end position="17"/>
    </location>
</feature>
<keyword evidence="3" id="KW-1185">Reference proteome</keyword>
<comment type="caution">
    <text evidence="2">The sequence shown here is derived from an EMBL/GenBank/DDBJ whole genome shotgun (WGS) entry which is preliminary data.</text>
</comment>
<dbReference type="Proteomes" id="UP000663879">
    <property type="component" value="Unassembled WGS sequence"/>
</dbReference>
<keyword evidence="1" id="KW-0732">Signal</keyword>
<gene>
    <name evidence="2" type="ORF">OXX778_LOCUS15804</name>
</gene>